<feature type="region of interest" description="Disordered" evidence="1">
    <location>
        <begin position="29"/>
        <end position="113"/>
    </location>
</feature>
<name>A0A3N0Y0S8_ANAGA</name>
<keyword evidence="2" id="KW-0812">Transmembrane</keyword>
<dbReference type="Proteomes" id="UP000281406">
    <property type="component" value="Unassembled WGS sequence"/>
</dbReference>
<keyword evidence="2" id="KW-1133">Transmembrane helix</keyword>
<feature type="compositionally biased region" description="Polar residues" evidence="1">
    <location>
        <begin position="32"/>
        <end position="41"/>
    </location>
</feature>
<evidence type="ECO:0000256" key="2">
    <source>
        <dbReference type="SAM" id="Phobius"/>
    </source>
</evidence>
<sequence>MDATSDLFWPAMLFTLLAIIVAAVVLGRNKGPSKSTHQTTAVVEERAGPDPGASSQYHDKHCNETRQQLQSSAKSHKAKDETMKHVKDSNSDNVEEVCKSDSPVHSSTIGWGEDSSESGIRIALRDYAQSPEPVLIQVEEPEYQNPLTIFPRSSTTVAKPLLIQVAPLHPLPDEVETGPSFFTVAEQLMAQFEEPEKETPPDEEKKLESSSIKVAETLMFQEATWHLTLPAEEEILPSFSTVAEPVMVQMAPAEVEQERPPERRGRRRTKKERKTDSSKCPDTTPPPAKPKLAWMDSPAQNNKADEEMMKKEREVEDETPEKQETESVEMIVEVDLRQ</sequence>
<dbReference type="OrthoDB" id="5983600at2759"/>
<dbReference type="AlphaFoldDB" id="A0A3N0Y0S8"/>
<comment type="caution">
    <text evidence="3">The sequence shown here is derived from an EMBL/GenBank/DDBJ whole genome shotgun (WGS) entry which is preliminary data.</text>
</comment>
<keyword evidence="4" id="KW-1185">Reference proteome</keyword>
<keyword evidence="2" id="KW-0472">Membrane</keyword>
<evidence type="ECO:0000313" key="3">
    <source>
        <dbReference type="EMBL" id="ROK61640.1"/>
    </source>
</evidence>
<feature type="compositionally biased region" description="Basic and acidic residues" evidence="1">
    <location>
        <begin position="78"/>
        <end position="90"/>
    </location>
</feature>
<accession>A0A3N0Y0S8</accession>
<gene>
    <name evidence="3" type="ORF">DPX16_23740</name>
</gene>
<feature type="transmembrane region" description="Helical" evidence="2">
    <location>
        <begin position="7"/>
        <end position="27"/>
    </location>
</feature>
<feature type="compositionally biased region" description="Basic and acidic residues" evidence="1">
    <location>
        <begin position="303"/>
        <end position="325"/>
    </location>
</feature>
<protein>
    <submittedName>
        <fullName evidence="3">Uncharacterized protein</fullName>
    </submittedName>
</protein>
<organism evidence="3 4">
    <name type="scientific">Anabarilius grahami</name>
    <name type="common">Kanglang fish</name>
    <name type="synonym">Barilius grahami</name>
    <dbReference type="NCBI Taxonomy" id="495550"/>
    <lineage>
        <taxon>Eukaryota</taxon>
        <taxon>Metazoa</taxon>
        <taxon>Chordata</taxon>
        <taxon>Craniata</taxon>
        <taxon>Vertebrata</taxon>
        <taxon>Euteleostomi</taxon>
        <taxon>Actinopterygii</taxon>
        <taxon>Neopterygii</taxon>
        <taxon>Teleostei</taxon>
        <taxon>Ostariophysi</taxon>
        <taxon>Cypriniformes</taxon>
        <taxon>Xenocyprididae</taxon>
        <taxon>Xenocypridinae</taxon>
        <taxon>Xenocypridinae incertae sedis</taxon>
        <taxon>Anabarilius</taxon>
    </lineage>
</organism>
<feature type="region of interest" description="Disordered" evidence="1">
    <location>
        <begin position="251"/>
        <end position="338"/>
    </location>
</feature>
<proteinExistence type="predicted"/>
<evidence type="ECO:0000313" key="4">
    <source>
        <dbReference type="Proteomes" id="UP000281406"/>
    </source>
</evidence>
<dbReference type="EMBL" id="RJVU01056198">
    <property type="protein sequence ID" value="ROK61640.1"/>
    <property type="molecule type" value="Genomic_DNA"/>
</dbReference>
<evidence type="ECO:0000256" key="1">
    <source>
        <dbReference type="SAM" id="MobiDB-lite"/>
    </source>
</evidence>
<reference evidence="3 4" key="1">
    <citation type="submission" date="2018-10" db="EMBL/GenBank/DDBJ databases">
        <title>Genome assembly for a Yunnan-Guizhou Plateau 3E fish, Anabarilius grahami (Regan), and its evolutionary and genetic applications.</title>
        <authorList>
            <person name="Jiang W."/>
        </authorList>
    </citation>
    <scope>NUCLEOTIDE SEQUENCE [LARGE SCALE GENOMIC DNA]</scope>
    <source>
        <strain evidence="3">AG-KIZ</strain>
        <tissue evidence="3">Muscle</tissue>
    </source>
</reference>